<dbReference type="InterPro" id="IPR015797">
    <property type="entry name" value="NUDIX_hydrolase-like_dom_sf"/>
</dbReference>
<dbReference type="GO" id="GO:0005737">
    <property type="term" value="C:cytoplasm"/>
    <property type="evidence" value="ECO:0007669"/>
    <property type="project" value="TreeGrafter"/>
</dbReference>
<dbReference type="PANTHER" id="PTHR43758">
    <property type="entry name" value="7,8-DIHYDRO-8-OXOGUANINE TRIPHOSPHATASE"/>
    <property type="match status" value="1"/>
</dbReference>
<evidence type="ECO:0000256" key="2">
    <source>
        <dbReference type="ARBA" id="ARBA00005582"/>
    </source>
</evidence>
<evidence type="ECO:0000256" key="4">
    <source>
        <dbReference type="ARBA" id="ARBA00022801"/>
    </source>
</evidence>
<dbReference type="RefSeq" id="XP_025342463.1">
    <property type="nucleotide sequence ID" value="XM_025484248.1"/>
</dbReference>
<feature type="domain" description="Nudix hydrolase" evidence="6">
    <location>
        <begin position="1"/>
        <end position="110"/>
    </location>
</feature>
<comment type="similarity">
    <text evidence="2">Belongs to the Nudix hydrolase family.</text>
</comment>
<dbReference type="AlphaFoldDB" id="A0A2V1AW24"/>
<dbReference type="OrthoDB" id="447842at2759"/>
<evidence type="ECO:0000313" key="7">
    <source>
        <dbReference type="EMBL" id="PVH21523.1"/>
    </source>
</evidence>
<comment type="cofactor">
    <cofactor evidence="1">
        <name>Mg(2+)</name>
        <dbReference type="ChEBI" id="CHEBI:18420"/>
    </cofactor>
</comment>
<sequence>MGRWNGVGGKLDPEESPLECIVRETEEETGLQVPSYKDKGVLRWVRDGVDLGGVHLFVGEVSSSFVAAYKTPKCFCHEGILDWKKLDWLLNKENTGVVDNIQIILKTLIESDERRVWIAEYTDGQLSRCESLETL</sequence>
<evidence type="ECO:0000313" key="8">
    <source>
        <dbReference type="Proteomes" id="UP000244309"/>
    </source>
</evidence>
<dbReference type="Pfam" id="PF00293">
    <property type="entry name" value="NUDIX"/>
    <property type="match status" value="1"/>
</dbReference>
<keyword evidence="8" id="KW-1185">Reference proteome</keyword>
<keyword evidence="3" id="KW-0479">Metal-binding</keyword>
<gene>
    <name evidence="7" type="ORF">CXQ85_000504</name>
</gene>
<name>A0A2V1AW24_9ASCO</name>
<keyword evidence="5" id="KW-0460">Magnesium</keyword>
<dbReference type="GO" id="GO:0016818">
    <property type="term" value="F:hydrolase activity, acting on acid anhydrides, in phosphorus-containing anhydrides"/>
    <property type="evidence" value="ECO:0007669"/>
    <property type="project" value="TreeGrafter"/>
</dbReference>
<dbReference type="InterPro" id="IPR000086">
    <property type="entry name" value="NUDIX_hydrolase_dom"/>
</dbReference>
<evidence type="ECO:0000259" key="6">
    <source>
        <dbReference type="PROSITE" id="PS51462"/>
    </source>
</evidence>
<evidence type="ECO:0000256" key="1">
    <source>
        <dbReference type="ARBA" id="ARBA00001946"/>
    </source>
</evidence>
<dbReference type="InterPro" id="IPR020084">
    <property type="entry name" value="NUDIX_hydrolase_CS"/>
</dbReference>
<dbReference type="PANTHER" id="PTHR43758:SF2">
    <property type="entry name" value="OXIDIZED PURINE NUCLEOSIDE TRIPHOSPHATE HYDROLASE"/>
    <property type="match status" value="1"/>
</dbReference>
<dbReference type="PROSITE" id="PS51462">
    <property type="entry name" value="NUDIX"/>
    <property type="match status" value="1"/>
</dbReference>
<dbReference type="CDD" id="cd18886">
    <property type="entry name" value="NUDIX_MutT_Nudt1"/>
    <property type="match status" value="1"/>
</dbReference>
<evidence type="ECO:0000256" key="5">
    <source>
        <dbReference type="ARBA" id="ARBA00022842"/>
    </source>
</evidence>
<dbReference type="Gene3D" id="3.90.79.10">
    <property type="entry name" value="Nucleoside Triphosphate Pyrophosphohydrolase"/>
    <property type="match status" value="1"/>
</dbReference>
<protein>
    <recommendedName>
        <fullName evidence="6">Nudix hydrolase domain-containing protein</fullName>
    </recommendedName>
</protein>
<dbReference type="GeneID" id="37005837"/>
<reference evidence="7 8" key="1">
    <citation type="submission" date="2017-12" db="EMBL/GenBank/DDBJ databases">
        <title>Genome Sequence of a Multidrug-Resistant Candida haemulonii Isolate from a Patient with Chronic Leg Ulcers in Israel.</title>
        <authorList>
            <person name="Chow N.A."/>
            <person name="Gade L."/>
            <person name="Batra D."/>
            <person name="Rowe L.A."/>
            <person name="Ben-Ami R."/>
            <person name="Loparev V.N."/>
            <person name="Litvintseva A.P."/>
        </authorList>
    </citation>
    <scope>NUCLEOTIDE SEQUENCE [LARGE SCALE GENOMIC DNA]</scope>
    <source>
        <strain evidence="7 8">B11899</strain>
    </source>
</reference>
<dbReference type="GO" id="GO:0046872">
    <property type="term" value="F:metal ion binding"/>
    <property type="evidence" value="ECO:0007669"/>
    <property type="project" value="UniProtKB-KW"/>
</dbReference>
<comment type="caution">
    <text evidence="7">The sequence shown here is derived from an EMBL/GenBank/DDBJ whole genome shotgun (WGS) entry which is preliminary data.</text>
</comment>
<evidence type="ECO:0000256" key="3">
    <source>
        <dbReference type="ARBA" id="ARBA00022723"/>
    </source>
</evidence>
<dbReference type="SUPFAM" id="SSF55811">
    <property type="entry name" value="Nudix"/>
    <property type="match status" value="1"/>
</dbReference>
<accession>A0A2V1AW24</accession>
<dbReference type="Proteomes" id="UP000244309">
    <property type="component" value="Unassembled WGS sequence"/>
</dbReference>
<keyword evidence="4" id="KW-0378">Hydrolase</keyword>
<dbReference type="EMBL" id="PKFO01000005">
    <property type="protein sequence ID" value="PVH21523.1"/>
    <property type="molecule type" value="Genomic_DNA"/>
</dbReference>
<proteinExistence type="inferred from homology"/>
<dbReference type="VEuPathDB" id="FungiDB:CXQ85_000504"/>
<dbReference type="STRING" id="45357.A0A2V1AW24"/>
<dbReference type="PROSITE" id="PS00893">
    <property type="entry name" value="NUDIX_BOX"/>
    <property type="match status" value="1"/>
</dbReference>
<organism evidence="7 8">
    <name type="scientific">Candidozyma haemuli</name>
    <dbReference type="NCBI Taxonomy" id="45357"/>
    <lineage>
        <taxon>Eukaryota</taxon>
        <taxon>Fungi</taxon>
        <taxon>Dikarya</taxon>
        <taxon>Ascomycota</taxon>
        <taxon>Saccharomycotina</taxon>
        <taxon>Pichiomycetes</taxon>
        <taxon>Metschnikowiaceae</taxon>
        <taxon>Candidozyma</taxon>
    </lineage>
</organism>